<sequence>MKDIQKSLLDYLDNENFNEELSQSIITFFSNQKVKGSKQELKSVLYLISNIADNHHRNIHFFPKIFEIILFFRNEIKKYFTNNEIFNIFKNKRILLFLSNEKIITFDRSSFNKMRKRKDSSQLIRYFHKELFEFIPKDKLLDYNNFPKNRDENENTSQLCKIIQKDSIDDFIQFVNQNNIRLDSNVYVSLVDSNSFLFKNDLSLIEYSAFFGSIQIFKYLFLNKVRCDRFLWQYAIHGNNFEIIHILEEMKFEFFENFNFVYLCYEEAVKCHHNEIANYFLENYLDESYSKKNSYSFLAVFMNYYNFEFIELDDLKNISILNAVEFDYDYFAEYLLKNNNIVLNCEKNDEKNKSVLNMAVDNDNIELLKLILNFDNVDINNIYEHKSVKRTSFHDAIENENLEIAKLLLSNKNLDTNIYKTIYYPRSKEIQTAFHLAAYNGSVEMFQFLLSCKKVDINLPSIITLYRFSREHVWKSSALNFAVKNNQIEIVKILLSCKEYVINDSDIFLKDIYTSILNSIV</sequence>
<protein>
    <recommendedName>
        <fullName evidence="5">DUF3447 domain-containing protein</fullName>
    </recommendedName>
</protein>
<dbReference type="SMART" id="SM00248">
    <property type="entry name" value="ANK"/>
    <property type="match status" value="5"/>
</dbReference>
<keyword evidence="2" id="KW-0040">ANK repeat</keyword>
<dbReference type="EMBL" id="JAPFFF010000021">
    <property type="protein sequence ID" value="KAK8854420.1"/>
    <property type="molecule type" value="Genomic_DNA"/>
</dbReference>
<proteinExistence type="predicted"/>
<dbReference type="SUPFAM" id="SSF48403">
    <property type="entry name" value="Ankyrin repeat"/>
    <property type="match status" value="1"/>
</dbReference>
<accession>A0ABR2HXT9</accession>
<evidence type="ECO:0000256" key="2">
    <source>
        <dbReference type="ARBA" id="ARBA00023043"/>
    </source>
</evidence>
<evidence type="ECO:0000256" key="1">
    <source>
        <dbReference type="ARBA" id="ARBA00022737"/>
    </source>
</evidence>
<comment type="caution">
    <text evidence="3">The sequence shown here is derived from an EMBL/GenBank/DDBJ whole genome shotgun (WGS) entry which is preliminary data.</text>
</comment>
<name>A0ABR2HXT9_9EUKA</name>
<keyword evidence="4" id="KW-1185">Reference proteome</keyword>
<dbReference type="PANTHER" id="PTHR24198">
    <property type="entry name" value="ANKYRIN REPEAT AND PROTEIN KINASE DOMAIN-CONTAINING PROTEIN"/>
    <property type="match status" value="1"/>
</dbReference>
<dbReference type="Pfam" id="PF13637">
    <property type="entry name" value="Ank_4"/>
    <property type="match status" value="1"/>
</dbReference>
<dbReference type="InterPro" id="IPR036770">
    <property type="entry name" value="Ankyrin_rpt-contain_sf"/>
</dbReference>
<evidence type="ECO:0000313" key="4">
    <source>
        <dbReference type="Proteomes" id="UP001470230"/>
    </source>
</evidence>
<gene>
    <name evidence="3" type="ORF">M9Y10_016982</name>
</gene>
<dbReference type="PANTHER" id="PTHR24198:SF165">
    <property type="entry name" value="ANKYRIN REPEAT-CONTAINING PROTEIN-RELATED"/>
    <property type="match status" value="1"/>
</dbReference>
<organism evidence="3 4">
    <name type="scientific">Tritrichomonas musculus</name>
    <dbReference type="NCBI Taxonomy" id="1915356"/>
    <lineage>
        <taxon>Eukaryota</taxon>
        <taxon>Metamonada</taxon>
        <taxon>Parabasalia</taxon>
        <taxon>Tritrichomonadida</taxon>
        <taxon>Tritrichomonadidae</taxon>
        <taxon>Tritrichomonas</taxon>
    </lineage>
</organism>
<keyword evidence="1" id="KW-0677">Repeat</keyword>
<dbReference type="Gene3D" id="1.25.40.20">
    <property type="entry name" value="Ankyrin repeat-containing domain"/>
    <property type="match status" value="2"/>
</dbReference>
<dbReference type="InterPro" id="IPR002110">
    <property type="entry name" value="Ankyrin_rpt"/>
</dbReference>
<reference evidence="3 4" key="1">
    <citation type="submission" date="2024-04" db="EMBL/GenBank/DDBJ databases">
        <title>Tritrichomonas musculus Genome.</title>
        <authorList>
            <person name="Alves-Ferreira E."/>
            <person name="Grigg M."/>
            <person name="Lorenzi H."/>
            <person name="Galac M."/>
        </authorList>
    </citation>
    <scope>NUCLEOTIDE SEQUENCE [LARGE SCALE GENOMIC DNA]</scope>
    <source>
        <strain evidence="3 4">EAF2021</strain>
    </source>
</reference>
<evidence type="ECO:0000313" key="3">
    <source>
        <dbReference type="EMBL" id="KAK8854420.1"/>
    </source>
</evidence>
<evidence type="ECO:0008006" key="5">
    <source>
        <dbReference type="Google" id="ProtNLM"/>
    </source>
</evidence>
<dbReference type="Proteomes" id="UP001470230">
    <property type="component" value="Unassembled WGS sequence"/>
</dbReference>